<accession>A0A4Y4CRJ0</accession>
<evidence type="ECO:0000313" key="2">
    <source>
        <dbReference type="Proteomes" id="UP000318422"/>
    </source>
</evidence>
<dbReference type="PANTHER" id="PTHR30115">
    <property type="entry name" value="NITROGEN REGULATORY PROTEIN P-II"/>
    <property type="match status" value="1"/>
</dbReference>
<dbReference type="RefSeq" id="WP_141351112.1">
    <property type="nucleotide sequence ID" value="NZ_BJNV01000022.1"/>
</dbReference>
<dbReference type="InterPro" id="IPR011322">
    <property type="entry name" value="N-reg_PII-like_a/b"/>
</dbReference>
<organism evidence="1 2">
    <name type="scientific">Zoogloea ramigera</name>
    <dbReference type="NCBI Taxonomy" id="350"/>
    <lineage>
        <taxon>Bacteria</taxon>
        <taxon>Pseudomonadati</taxon>
        <taxon>Pseudomonadota</taxon>
        <taxon>Betaproteobacteria</taxon>
        <taxon>Rhodocyclales</taxon>
        <taxon>Zoogloeaceae</taxon>
        <taxon>Zoogloea</taxon>
    </lineage>
</organism>
<dbReference type="AlphaFoldDB" id="A0A4Y4CRJ0"/>
<dbReference type="GO" id="GO:0005829">
    <property type="term" value="C:cytosol"/>
    <property type="evidence" value="ECO:0007669"/>
    <property type="project" value="TreeGrafter"/>
</dbReference>
<dbReference type="PANTHER" id="PTHR30115:SF11">
    <property type="entry name" value="NITROGEN REGULATORY PROTEIN P-II HOMOLOG"/>
    <property type="match status" value="1"/>
</dbReference>
<dbReference type="InterPro" id="IPR015867">
    <property type="entry name" value="N-reg_PII/ATP_PRibTrfase_C"/>
</dbReference>
<keyword evidence="2" id="KW-1185">Reference proteome</keyword>
<dbReference type="GO" id="GO:0005524">
    <property type="term" value="F:ATP binding"/>
    <property type="evidence" value="ECO:0007669"/>
    <property type="project" value="TreeGrafter"/>
</dbReference>
<protein>
    <submittedName>
        <fullName evidence="1">Nitrogen regulatory protein P-II 1</fullName>
    </submittedName>
</protein>
<name>A0A4Y4CRJ0_ZOORA</name>
<dbReference type="SUPFAM" id="SSF54913">
    <property type="entry name" value="GlnB-like"/>
    <property type="match status" value="1"/>
</dbReference>
<evidence type="ECO:0000313" key="1">
    <source>
        <dbReference type="EMBL" id="GEC95538.1"/>
    </source>
</evidence>
<comment type="caution">
    <text evidence="1">The sequence shown here is derived from an EMBL/GenBank/DDBJ whole genome shotgun (WGS) entry which is preliminary data.</text>
</comment>
<proteinExistence type="predicted"/>
<dbReference type="Proteomes" id="UP000318422">
    <property type="component" value="Unassembled WGS sequence"/>
</dbReference>
<dbReference type="GO" id="GO:0006808">
    <property type="term" value="P:regulation of nitrogen utilization"/>
    <property type="evidence" value="ECO:0007669"/>
    <property type="project" value="InterPro"/>
</dbReference>
<dbReference type="EMBL" id="BJNV01000022">
    <property type="protein sequence ID" value="GEC95538.1"/>
    <property type="molecule type" value="Genomic_DNA"/>
</dbReference>
<dbReference type="SMART" id="SM00938">
    <property type="entry name" value="P-II"/>
    <property type="match status" value="1"/>
</dbReference>
<dbReference type="Gene3D" id="3.30.70.120">
    <property type="match status" value="1"/>
</dbReference>
<sequence length="110" mass="12205">MKEIRAIIRPQKLPRLREVLRSMPGFPGMTVSKAFGCGSTLRHAPQNIKEELVDFTEKVRVEIIAPDELVDALVDHIVQVATTGQTGDGLVWVNDVQRAVFIRKTVGPDS</sequence>
<reference evidence="1 2" key="1">
    <citation type="submission" date="2019-06" db="EMBL/GenBank/DDBJ databases">
        <title>Whole genome shotgun sequence of Zoogloea ramigera NBRC 15342.</title>
        <authorList>
            <person name="Hosoyama A."/>
            <person name="Uohara A."/>
            <person name="Ohji S."/>
            <person name="Ichikawa N."/>
        </authorList>
    </citation>
    <scope>NUCLEOTIDE SEQUENCE [LARGE SCALE GENOMIC DNA]</scope>
    <source>
        <strain evidence="1 2">NBRC 15342</strain>
    </source>
</reference>
<dbReference type="PROSITE" id="PS51343">
    <property type="entry name" value="PII_GLNB_DOM"/>
    <property type="match status" value="1"/>
</dbReference>
<dbReference type="OrthoDB" id="6386089at2"/>
<dbReference type="PRINTS" id="PR00340">
    <property type="entry name" value="PIIGLNB"/>
</dbReference>
<dbReference type="GO" id="GO:0030234">
    <property type="term" value="F:enzyme regulator activity"/>
    <property type="evidence" value="ECO:0007669"/>
    <property type="project" value="InterPro"/>
</dbReference>
<gene>
    <name evidence="1" type="ORF">ZRA01_16110</name>
</gene>
<dbReference type="Pfam" id="PF00543">
    <property type="entry name" value="P-II"/>
    <property type="match status" value="1"/>
</dbReference>
<dbReference type="InterPro" id="IPR002187">
    <property type="entry name" value="N-reg_PII"/>
</dbReference>